<evidence type="ECO:0000313" key="1">
    <source>
        <dbReference type="EMBL" id="MFC5498748.1"/>
    </source>
</evidence>
<accession>A0ABW0NGJ9</accession>
<dbReference type="EMBL" id="JBHSMF010000009">
    <property type="protein sequence ID" value="MFC5498748.1"/>
    <property type="molecule type" value="Genomic_DNA"/>
</dbReference>
<gene>
    <name evidence="1" type="ORF">ACFPOE_14470</name>
</gene>
<dbReference type="PANTHER" id="PTHR37816">
    <property type="entry name" value="YALI0E33011P"/>
    <property type="match status" value="1"/>
</dbReference>
<comment type="caution">
    <text evidence="1">The sequence shown here is derived from an EMBL/GenBank/DDBJ whole genome shotgun (WGS) entry which is preliminary data.</text>
</comment>
<dbReference type="RefSeq" id="WP_376850829.1">
    <property type="nucleotide sequence ID" value="NZ_JBHSMF010000009.1"/>
</dbReference>
<sequence>MKRTNRFAIIGNAGSGKSTLAWQLAGEMDLALLDLDIVAWEPDRVAVPRPPDVAAADVHSFCRSYPDWVVEGCYPGLISTALNYRPLLLLLDPGMDQCLANCRARPWEPHKYRSRAEQDRKLGMLMAWVEGYYERDGEFSLAAHEALFEAYRGPKQRLSRLPGPDFQPRGMASWGQR</sequence>
<organism evidence="1 2">
    <name type="scientific">Caenimonas terrae</name>
    <dbReference type="NCBI Taxonomy" id="696074"/>
    <lineage>
        <taxon>Bacteria</taxon>
        <taxon>Pseudomonadati</taxon>
        <taxon>Pseudomonadota</taxon>
        <taxon>Betaproteobacteria</taxon>
        <taxon>Burkholderiales</taxon>
        <taxon>Comamonadaceae</taxon>
        <taxon>Caenimonas</taxon>
    </lineage>
</organism>
<dbReference type="SUPFAM" id="SSF52540">
    <property type="entry name" value="P-loop containing nucleoside triphosphate hydrolases"/>
    <property type="match status" value="1"/>
</dbReference>
<dbReference type="Gene3D" id="3.40.50.300">
    <property type="entry name" value="P-loop containing nucleotide triphosphate hydrolases"/>
    <property type="match status" value="1"/>
</dbReference>
<proteinExistence type="predicted"/>
<dbReference type="InterPro" id="IPR052922">
    <property type="entry name" value="Cytidylate_Kinase-2"/>
</dbReference>
<protein>
    <recommendedName>
        <fullName evidence="3">Shikimate kinase</fullName>
    </recommendedName>
</protein>
<name>A0ABW0NGJ9_9BURK</name>
<evidence type="ECO:0000313" key="2">
    <source>
        <dbReference type="Proteomes" id="UP001596037"/>
    </source>
</evidence>
<dbReference type="Proteomes" id="UP001596037">
    <property type="component" value="Unassembled WGS sequence"/>
</dbReference>
<keyword evidence="2" id="KW-1185">Reference proteome</keyword>
<dbReference type="InterPro" id="IPR027417">
    <property type="entry name" value="P-loop_NTPase"/>
</dbReference>
<reference evidence="2" key="1">
    <citation type="journal article" date="2019" name="Int. J. Syst. Evol. Microbiol.">
        <title>The Global Catalogue of Microorganisms (GCM) 10K type strain sequencing project: providing services to taxonomists for standard genome sequencing and annotation.</title>
        <authorList>
            <consortium name="The Broad Institute Genomics Platform"/>
            <consortium name="The Broad Institute Genome Sequencing Center for Infectious Disease"/>
            <person name="Wu L."/>
            <person name="Ma J."/>
        </authorList>
    </citation>
    <scope>NUCLEOTIDE SEQUENCE [LARGE SCALE GENOMIC DNA]</scope>
    <source>
        <strain evidence="2">CCUG 57401</strain>
    </source>
</reference>
<dbReference type="PANTHER" id="PTHR37816:SF1">
    <property type="entry name" value="TOXIN"/>
    <property type="match status" value="1"/>
</dbReference>
<evidence type="ECO:0008006" key="3">
    <source>
        <dbReference type="Google" id="ProtNLM"/>
    </source>
</evidence>